<feature type="non-terminal residue" evidence="2">
    <location>
        <position position="1"/>
    </location>
</feature>
<reference evidence="2" key="1">
    <citation type="submission" date="2022-07" db="EMBL/GenBank/DDBJ databases">
        <title>Characterization of the Novel Bacterium Alteromonas immobilis LMIT006 and Alteromonas gregis LMIT007.</title>
        <authorList>
            <person name="Lin X."/>
        </authorList>
    </citation>
    <scope>NUCLEOTIDE SEQUENCE</scope>
    <source>
        <strain evidence="2">LMIT007</strain>
    </source>
</reference>
<feature type="domain" description="DUF3291" evidence="1">
    <location>
        <begin position="16"/>
        <end position="60"/>
    </location>
</feature>
<organism evidence="2 3">
    <name type="scientific">Opacimonas viscosa</name>
    <dbReference type="NCBI Taxonomy" id="2961944"/>
    <lineage>
        <taxon>Bacteria</taxon>
        <taxon>Pseudomonadati</taxon>
        <taxon>Pseudomonadota</taxon>
        <taxon>Gammaproteobacteria</taxon>
        <taxon>Alteromonadales</taxon>
        <taxon>Alteromonadaceae</taxon>
        <taxon>Opacimonas</taxon>
    </lineage>
</organism>
<name>A0AA41X2I9_9ALTE</name>
<evidence type="ECO:0000313" key="3">
    <source>
        <dbReference type="Proteomes" id="UP001165413"/>
    </source>
</evidence>
<accession>A0AA41X2I9</accession>
<comment type="caution">
    <text evidence="2">The sequence shown here is derived from an EMBL/GenBank/DDBJ whole genome shotgun (WGS) entry which is preliminary data.</text>
</comment>
<dbReference type="Proteomes" id="UP001165413">
    <property type="component" value="Unassembled WGS sequence"/>
</dbReference>
<sequence length="68" mass="7774">PRHRCHSDHGVFSQIFDKMDFHLVMWWIEEGRLPTAEEARLRLSLLQECGPTASAFTFAKMFPAPAAS</sequence>
<gene>
    <name evidence="2" type="ORF">NLF92_07745</name>
</gene>
<evidence type="ECO:0000313" key="2">
    <source>
        <dbReference type="EMBL" id="MCP3428838.1"/>
    </source>
</evidence>
<dbReference type="EMBL" id="JANATA010000012">
    <property type="protein sequence ID" value="MCP3428838.1"/>
    <property type="molecule type" value="Genomic_DNA"/>
</dbReference>
<dbReference type="InterPro" id="IPR021708">
    <property type="entry name" value="DUF3291"/>
</dbReference>
<proteinExistence type="predicted"/>
<keyword evidence="3" id="KW-1185">Reference proteome</keyword>
<protein>
    <submittedName>
        <fullName evidence="2">DUF3291 domain-containing protein</fullName>
    </submittedName>
</protein>
<dbReference type="AlphaFoldDB" id="A0AA41X2I9"/>
<dbReference type="Pfam" id="PF11695">
    <property type="entry name" value="DUF3291"/>
    <property type="match status" value="1"/>
</dbReference>
<evidence type="ECO:0000259" key="1">
    <source>
        <dbReference type="Pfam" id="PF11695"/>
    </source>
</evidence>
<dbReference type="RefSeq" id="WP_254100502.1">
    <property type="nucleotide sequence ID" value="NZ_JANATA010000012.1"/>
</dbReference>